<comment type="caution">
    <text evidence="4">The sequence shown here is derived from an EMBL/GenBank/DDBJ whole genome shotgun (WGS) entry which is preliminary data.</text>
</comment>
<dbReference type="SUPFAM" id="SSF52266">
    <property type="entry name" value="SGNH hydrolase"/>
    <property type="match status" value="1"/>
</dbReference>
<protein>
    <submittedName>
        <fullName evidence="4">GDSL-type esterase/lipase family protein</fullName>
    </submittedName>
</protein>
<reference evidence="4" key="1">
    <citation type="submission" date="2023-05" db="EMBL/GenBank/DDBJ databases">
        <title>Metabolic capabilities are highly conserved among human nasal-associated Corynebacterium species in pangenomic analyses.</title>
        <authorList>
            <person name="Tran T.H."/>
            <person name="Roberts A.Q."/>
            <person name="Escapa I.F."/>
            <person name="Gao W."/>
            <person name="Conlan S."/>
            <person name="Kong H."/>
            <person name="Segre J.A."/>
            <person name="Kelly M.S."/>
            <person name="Lemon K.P."/>
        </authorList>
    </citation>
    <scope>NUCLEOTIDE SEQUENCE</scope>
    <source>
        <strain evidence="4">KPL2773</strain>
    </source>
</reference>
<feature type="signal peptide" evidence="2">
    <location>
        <begin position="1"/>
        <end position="29"/>
    </location>
</feature>
<name>A0AAP4BQF3_9CORY</name>
<dbReference type="AlphaFoldDB" id="A0AAP4BQF3"/>
<dbReference type="InterPro" id="IPR013830">
    <property type="entry name" value="SGNH_hydro"/>
</dbReference>
<accession>A0AAP4BQF3</accession>
<organism evidence="4 5">
    <name type="scientific">Corynebacterium pseudodiphtheriticum</name>
    <dbReference type="NCBI Taxonomy" id="37637"/>
    <lineage>
        <taxon>Bacteria</taxon>
        <taxon>Bacillati</taxon>
        <taxon>Actinomycetota</taxon>
        <taxon>Actinomycetes</taxon>
        <taxon>Mycobacteriales</taxon>
        <taxon>Corynebacteriaceae</taxon>
        <taxon>Corynebacterium</taxon>
    </lineage>
</organism>
<feature type="compositionally biased region" description="Low complexity" evidence="1">
    <location>
        <begin position="23"/>
        <end position="54"/>
    </location>
</feature>
<dbReference type="Gene3D" id="3.40.50.1110">
    <property type="entry name" value="SGNH hydrolase"/>
    <property type="match status" value="2"/>
</dbReference>
<feature type="domain" description="SGNH hydrolase-type esterase" evidence="3">
    <location>
        <begin position="85"/>
        <end position="326"/>
    </location>
</feature>
<evidence type="ECO:0000313" key="5">
    <source>
        <dbReference type="Proteomes" id="UP001224412"/>
    </source>
</evidence>
<evidence type="ECO:0000313" key="4">
    <source>
        <dbReference type="EMBL" id="MDK4306395.1"/>
    </source>
</evidence>
<gene>
    <name evidence="4" type="ORF">QPX42_02340</name>
</gene>
<dbReference type="RefSeq" id="WP_021352959.1">
    <property type="nucleotide sequence ID" value="NZ_JAQPSP010000006.1"/>
</dbReference>
<feature type="chain" id="PRO_5042996007" evidence="2">
    <location>
        <begin position="30"/>
        <end position="333"/>
    </location>
</feature>
<feature type="region of interest" description="Disordered" evidence="1">
    <location>
        <begin position="23"/>
        <end position="75"/>
    </location>
</feature>
<dbReference type="Proteomes" id="UP001224412">
    <property type="component" value="Unassembled WGS sequence"/>
</dbReference>
<keyword evidence="2" id="KW-0732">Signal</keyword>
<evidence type="ECO:0000256" key="2">
    <source>
        <dbReference type="SAM" id="SignalP"/>
    </source>
</evidence>
<dbReference type="InterPro" id="IPR036514">
    <property type="entry name" value="SGNH_hydro_sf"/>
</dbReference>
<evidence type="ECO:0000259" key="3">
    <source>
        <dbReference type="Pfam" id="PF13472"/>
    </source>
</evidence>
<dbReference type="EMBL" id="JASNVH010000003">
    <property type="protein sequence ID" value="MDK4306395.1"/>
    <property type="molecule type" value="Genomic_DNA"/>
</dbReference>
<feature type="region of interest" description="Disordered" evidence="1">
    <location>
        <begin position="118"/>
        <end position="137"/>
    </location>
</feature>
<proteinExistence type="predicted"/>
<sequence>MKKSPLAVALSALATAALCLTATPGTAGASPSAEASSSSSSFSSEDGSSSSSSSRHAVGVRGDSTNPGKQLVTMGDSFTANGHVRGFRWLQRGTPQESLGSSSSSSNSGKGFVRPVELGLSGCGQDPDNWPRQLAGMTGRSLGDYSCNGATSRSVVEHQLEQAVRDGNIGPATEEVVIAVGGLDPWRFKLDEIPFPYPQAVIDRYKARVANITHQVRELAPNARVTIPSYLSVSSPQGHVCFVNVIPNQPLGFIVPGARQVEAALANVQREAAAEAGARFVDVRAATRDHHTCAPDAERYVSAVWLDITSPTHTMAMHPTTKGSQAIAAEIAR</sequence>
<dbReference type="Pfam" id="PF13472">
    <property type="entry name" value="Lipase_GDSL_2"/>
    <property type="match status" value="1"/>
</dbReference>
<evidence type="ECO:0000256" key="1">
    <source>
        <dbReference type="SAM" id="MobiDB-lite"/>
    </source>
</evidence>